<dbReference type="EMBL" id="SJPJ01000001">
    <property type="protein sequence ID" value="TWT84035.1"/>
    <property type="molecule type" value="Genomic_DNA"/>
</dbReference>
<name>A0A5C5Z9Y8_9BACT</name>
<dbReference type="InterPro" id="IPR018966">
    <property type="entry name" value="VTC_domain"/>
</dbReference>
<dbReference type="OrthoDB" id="185578at2"/>
<gene>
    <name evidence="2" type="ORF">CA13_55100</name>
</gene>
<proteinExistence type="predicted"/>
<protein>
    <submittedName>
        <fullName evidence="2">VTC domain protein</fullName>
    </submittedName>
</protein>
<organism evidence="2 3">
    <name type="scientific">Novipirellula herctigrandis</name>
    <dbReference type="NCBI Taxonomy" id="2527986"/>
    <lineage>
        <taxon>Bacteria</taxon>
        <taxon>Pseudomonadati</taxon>
        <taxon>Planctomycetota</taxon>
        <taxon>Planctomycetia</taxon>
        <taxon>Pirellulales</taxon>
        <taxon>Pirellulaceae</taxon>
        <taxon>Novipirellula</taxon>
    </lineage>
</organism>
<keyword evidence="3" id="KW-1185">Reference proteome</keyword>
<evidence type="ECO:0000313" key="2">
    <source>
        <dbReference type="EMBL" id="TWT84035.1"/>
    </source>
</evidence>
<evidence type="ECO:0000313" key="3">
    <source>
        <dbReference type="Proteomes" id="UP000315010"/>
    </source>
</evidence>
<feature type="domain" description="VTC" evidence="1">
    <location>
        <begin position="7"/>
        <end position="108"/>
    </location>
</feature>
<evidence type="ECO:0000259" key="1">
    <source>
        <dbReference type="Pfam" id="PF09359"/>
    </source>
</evidence>
<dbReference type="InterPro" id="IPR042267">
    <property type="entry name" value="VTC_sf"/>
</dbReference>
<dbReference type="Proteomes" id="UP000315010">
    <property type="component" value="Unassembled WGS sequence"/>
</dbReference>
<dbReference type="Pfam" id="PF09359">
    <property type="entry name" value="VTC"/>
    <property type="match status" value="1"/>
</dbReference>
<accession>A0A5C5Z9Y8</accession>
<dbReference type="GO" id="GO:0006799">
    <property type="term" value="P:polyphosphate biosynthetic process"/>
    <property type="evidence" value="ECO:0007669"/>
    <property type="project" value="UniProtKB-ARBA"/>
</dbReference>
<comment type="caution">
    <text evidence="2">The sequence shown here is derived from an EMBL/GenBank/DDBJ whole genome shotgun (WGS) entry which is preliminary data.</text>
</comment>
<dbReference type="AlphaFoldDB" id="A0A5C5Z9Y8"/>
<sequence>MPCANTKRIEMKYRLHASLVAEVRTLTREQMSADNIGHLDGGDCDGIHSLYFDTPERDLYYRSGMVGRSKHRIHRYGDEPTLGSEPKRKQKMVVRNRRTAVSECCLRAWLADSDSGGSHLTSAETIRRGSAAMQMVYRIEPSPPSRPAELVAALSALPVVEAVATRTL</sequence>
<dbReference type="Gene3D" id="3.20.100.30">
    <property type="entry name" value="VTC, catalytic tunnel domain"/>
    <property type="match status" value="1"/>
</dbReference>
<reference evidence="2 3" key="1">
    <citation type="submission" date="2019-02" db="EMBL/GenBank/DDBJ databases">
        <title>Deep-cultivation of Planctomycetes and their phenomic and genomic characterization uncovers novel biology.</title>
        <authorList>
            <person name="Wiegand S."/>
            <person name="Jogler M."/>
            <person name="Boedeker C."/>
            <person name="Pinto D."/>
            <person name="Vollmers J."/>
            <person name="Rivas-Marin E."/>
            <person name="Kohn T."/>
            <person name="Peeters S.H."/>
            <person name="Heuer A."/>
            <person name="Rast P."/>
            <person name="Oberbeckmann S."/>
            <person name="Bunk B."/>
            <person name="Jeske O."/>
            <person name="Meyerdierks A."/>
            <person name="Storesund J.E."/>
            <person name="Kallscheuer N."/>
            <person name="Luecker S."/>
            <person name="Lage O.M."/>
            <person name="Pohl T."/>
            <person name="Merkel B.J."/>
            <person name="Hornburger P."/>
            <person name="Mueller R.-W."/>
            <person name="Bruemmer F."/>
            <person name="Labrenz M."/>
            <person name="Spormann A.M."/>
            <person name="Op Den Camp H."/>
            <person name="Overmann J."/>
            <person name="Amann R."/>
            <person name="Jetten M.S.M."/>
            <person name="Mascher T."/>
            <person name="Medema M.H."/>
            <person name="Devos D.P."/>
            <person name="Kaster A.-K."/>
            <person name="Ovreas L."/>
            <person name="Rohde M."/>
            <person name="Galperin M.Y."/>
            <person name="Jogler C."/>
        </authorList>
    </citation>
    <scope>NUCLEOTIDE SEQUENCE [LARGE SCALE GENOMIC DNA]</scope>
    <source>
        <strain evidence="2 3">CA13</strain>
    </source>
</reference>